<name>A0A1I3ZE36_9PROT</name>
<dbReference type="Pfam" id="PF01425">
    <property type="entry name" value="Amidase"/>
    <property type="match status" value="1"/>
</dbReference>
<evidence type="ECO:0000313" key="3">
    <source>
        <dbReference type="EMBL" id="SFK41846.1"/>
    </source>
</evidence>
<dbReference type="Proteomes" id="UP000199473">
    <property type="component" value="Unassembled WGS sequence"/>
</dbReference>
<dbReference type="InterPro" id="IPR000120">
    <property type="entry name" value="Amidase"/>
</dbReference>
<dbReference type="EMBL" id="FOSQ01000002">
    <property type="protein sequence ID" value="SFK41846.1"/>
    <property type="molecule type" value="Genomic_DNA"/>
</dbReference>
<accession>A0A1I3ZE36</accession>
<dbReference type="RefSeq" id="WP_175533825.1">
    <property type="nucleotide sequence ID" value="NZ_FOSQ01000002.1"/>
</dbReference>
<dbReference type="AlphaFoldDB" id="A0A1I3ZE36"/>
<feature type="domain" description="Amidase" evidence="2">
    <location>
        <begin position="29"/>
        <end position="449"/>
    </location>
</feature>
<evidence type="ECO:0000259" key="2">
    <source>
        <dbReference type="Pfam" id="PF01425"/>
    </source>
</evidence>
<organism evidence="3 4">
    <name type="scientific">Falsiroseomonas stagni DSM 19981</name>
    <dbReference type="NCBI Taxonomy" id="1123062"/>
    <lineage>
        <taxon>Bacteria</taxon>
        <taxon>Pseudomonadati</taxon>
        <taxon>Pseudomonadota</taxon>
        <taxon>Alphaproteobacteria</taxon>
        <taxon>Acetobacterales</taxon>
        <taxon>Roseomonadaceae</taxon>
        <taxon>Falsiroseomonas</taxon>
    </lineage>
</organism>
<dbReference type="InterPro" id="IPR036928">
    <property type="entry name" value="AS_sf"/>
</dbReference>
<keyword evidence="3" id="KW-0808">Transferase</keyword>
<dbReference type="STRING" id="1123062.SAMN02745775_102397"/>
<sequence>MEPPASLPVDDLAEAVTALAEGRTDPEALLEACLARLSALNPRLNAVIAMDLPAARAAAAASLSRRRAGRALGPLDGVPFTVKDNLYAAGFGASWGSRLFKDFAPRVDDLCVARLRAAGAVLVGKTNTPEFALAVHTGNPVFGTTRNPWNTALVPSGSSGGAAAAVATGMAPLAIGTDAGGSIRLPASFTGISGFKPSTGRIPRLHGFPPLSLDYQAIGVMARDVAGIRLAMAVLAGGDARDRASLAFGALDEAPLAPGTRARLVMEAGGEGVDPAVAALVRDAASVLATIGCTVTEGALPGDAIQLRDVSAVLSAVGVARVVEAHQGWRDAVTPPIRATAERGLAISATDYARAQDGLAAWRAAVGAAMGDDDVLVTPTCPAPPWPIDSGPPATVGGRQAGPRMPVAFTAFANAMGWPAISIPCGLSPDGLPIGLHIIGRYGEDARVLALAEAFQQRTAWHKARPPLGETP</sequence>
<dbReference type="Gene3D" id="3.90.1300.10">
    <property type="entry name" value="Amidase signature (AS) domain"/>
    <property type="match status" value="1"/>
</dbReference>
<reference evidence="3 4" key="1">
    <citation type="submission" date="2016-10" db="EMBL/GenBank/DDBJ databases">
        <authorList>
            <person name="de Groot N.N."/>
        </authorList>
    </citation>
    <scope>NUCLEOTIDE SEQUENCE [LARGE SCALE GENOMIC DNA]</scope>
    <source>
        <strain evidence="3 4">DSM 19981</strain>
    </source>
</reference>
<evidence type="ECO:0000256" key="1">
    <source>
        <dbReference type="ARBA" id="ARBA00009199"/>
    </source>
</evidence>
<proteinExistence type="inferred from homology"/>
<keyword evidence="4" id="KW-1185">Reference proteome</keyword>
<dbReference type="PANTHER" id="PTHR11895">
    <property type="entry name" value="TRANSAMIDASE"/>
    <property type="match status" value="1"/>
</dbReference>
<dbReference type="InterPro" id="IPR023631">
    <property type="entry name" value="Amidase_dom"/>
</dbReference>
<comment type="similarity">
    <text evidence="1">Belongs to the amidase family.</text>
</comment>
<dbReference type="SUPFAM" id="SSF75304">
    <property type="entry name" value="Amidase signature (AS) enzymes"/>
    <property type="match status" value="1"/>
</dbReference>
<gene>
    <name evidence="3" type="ORF">SAMN02745775_102397</name>
</gene>
<dbReference type="GO" id="GO:0016740">
    <property type="term" value="F:transferase activity"/>
    <property type="evidence" value="ECO:0007669"/>
    <property type="project" value="UniProtKB-KW"/>
</dbReference>
<dbReference type="PANTHER" id="PTHR11895:SF7">
    <property type="entry name" value="GLUTAMYL-TRNA(GLN) AMIDOTRANSFERASE SUBUNIT A, MITOCHONDRIAL"/>
    <property type="match status" value="1"/>
</dbReference>
<protein>
    <submittedName>
        <fullName evidence="3">Aspartyl-tRNA(Asn)/glutamyl-tRNA(Gln) amidotransferase subunit A</fullName>
    </submittedName>
</protein>
<evidence type="ECO:0000313" key="4">
    <source>
        <dbReference type="Proteomes" id="UP000199473"/>
    </source>
</evidence>